<evidence type="ECO:0000259" key="2">
    <source>
        <dbReference type="Pfam" id="PF03050"/>
    </source>
</evidence>
<organism evidence="3">
    <name type="scientific">marine sediment metagenome</name>
    <dbReference type="NCBI Taxonomy" id="412755"/>
    <lineage>
        <taxon>unclassified sequences</taxon>
        <taxon>metagenomes</taxon>
        <taxon>ecological metagenomes</taxon>
    </lineage>
</organism>
<dbReference type="EMBL" id="LAZR01018386">
    <property type="protein sequence ID" value="KKL96605.1"/>
    <property type="molecule type" value="Genomic_DNA"/>
</dbReference>
<dbReference type="InterPro" id="IPR052344">
    <property type="entry name" value="Transposase-related"/>
</dbReference>
<accession>A0A0F9ISA1</accession>
<dbReference type="InterPro" id="IPR004291">
    <property type="entry name" value="Transposase_IS66_central"/>
</dbReference>
<name>A0A0F9ISA1_9ZZZZ</name>
<dbReference type="Pfam" id="PF03050">
    <property type="entry name" value="DDE_Tnp_IS66"/>
    <property type="match status" value="1"/>
</dbReference>
<feature type="non-terminal residue" evidence="3">
    <location>
        <position position="345"/>
    </location>
</feature>
<gene>
    <name evidence="3" type="ORF">LCGC14_1842790</name>
</gene>
<comment type="caution">
    <text evidence="3">The sequence shown here is derived from an EMBL/GenBank/DDBJ whole genome shotgun (WGS) entry which is preliminary data.</text>
</comment>
<feature type="region of interest" description="Disordered" evidence="1">
    <location>
        <begin position="58"/>
        <end position="92"/>
    </location>
</feature>
<dbReference type="AlphaFoldDB" id="A0A0F9ISA1"/>
<feature type="domain" description="Transposase IS66 central" evidence="2">
    <location>
        <begin position="169"/>
        <end position="335"/>
    </location>
</feature>
<feature type="compositionally biased region" description="Polar residues" evidence="1">
    <location>
        <begin position="58"/>
        <end position="70"/>
    </location>
</feature>
<protein>
    <recommendedName>
        <fullName evidence="2">Transposase IS66 central domain-containing protein</fullName>
    </recommendedName>
</protein>
<proteinExistence type="predicted"/>
<reference evidence="3" key="1">
    <citation type="journal article" date="2015" name="Nature">
        <title>Complex archaea that bridge the gap between prokaryotes and eukaryotes.</title>
        <authorList>
            <person name="Spang A."/>
            <person name="Saw J.H."/>
            <person name="Jorgensen S.L."/>
            <person name="Zaremba-Niedzwiedzka K."/>
            <person name="Martijn J."/>
            <person name="Lind A.E."/>
            <person name="van Eijk R."/>
            <person name="Schleper C."/>
            <person name="Guy L."/>
            <person name="Ettema T.J."/>
        </authorList>
    </citation>
    <scope>NUCLEOTIDE SEQUENCE</scope>
</reference>
<evidence type="ECO:0000256" key="1">
    <source>
        <dbReference type="SAM" id="MobiDB-lite"/>
    </source>
</evidence>
<dbReference type="PANTHER" id="PTHR33678">
    <property type="entry name" value="BLL1576 PROTEIN"/>
    <property type="match status" value="1"/>
</dbReference>
<dbReference type="PANTHER" id="PTHR33678:SF1">
    <property type="entry name" value="BLL1576 PROTEIN"/>
    <property type="match status" value="1"/>
</dbReference>
<evidence type="ECO:0000313" key="3">
    <source>
        <dbReference type="EMBL" id="KKL96605.1"/>
    </source>
</evidence>
<sequence>MAGVNKESLREEFDSIKVQFKHLSATGKLSDESRILMQGMITLFEVLIAVFMEKLTPKNNRNSSLPSSQTAKDETATIPGSKGKGKGYNGIRSGNTRTIETIEVASVNRCEICGEDLSSTPCRKHERRTRIDIIFEKTVSHVDAEVKVCPRCKTQTKGRFPADLQGPLQYGPGVRAYALNLLIAQMLSLNRVKESIRTLIGVAISEATILKYVMQLHQTLARWEQSAVEQILARPVMHVDETSLRVDRKNHWIHVYSSGDITLKFLHAKRGKEGIEEIGLIPIYEGVMIHDCWASYLSYDHCDHGLCGSHLLRELAFVIDSNGYPWAANMKSLLQETCALVTKRE</sequence>